<dbReference type="InterPro" id="IPR006059">
    <property type="entry name" value="SBP"/>
</dbReference>
<evidence type="ECO:0000256" key="6">
    <source>
        <dbReference type="SAM" id="MobiDB-lite"/>
    </source>
</evidence>
<sequence length="440" mass="48377">MKKWLMVVLAIGLCLGVLGACSNSESSGSSSDEGEGEGSSKPSGELTIWGWNVAAQSMELAVEGFKEKYPDVEINVEDIGRLDVYEKLTVGLASGGSGLPDIVLVESDRISNYVNKFPEGFVNLSEMGYDEHASKFGEYKTSVTQNKDGEFVAAPWDIGPTGVFYRTDIFKEAGVKPEDIKTWDDYVKAGETIKEKTDKKMLPIDIANDDAVYRMMLNQQGSYYFNEEGNIAVNNEASQKAFNVISDLHSKDLVLNNDGWNGLVSATVNGEIATVPFGVWYTGTIKDQAPDLSGKWGVFQLPAFEEGGNRAANLGGSDLMIPSSTENKEAAYAFVEYFTTQKEPQMKALKEKGIFPSLTSTYEDEFFTNESEYFANQNIYKMFSEEVENIPAANYTSDYSRAFKVMTDTQASILLDGTSIEEAVKNAADKLNSATDREVE</sequence>
<feature type="chain" id="PRO_5039012752" evidence="7">
    <location>
        <begin position="20"/>
        <end position="440"/>
    </location>
</feature>
<dbReference type="PANTHER" id="PTHR43649">
    <property type="entry name" value="ARABINOSE-BINDING PROTEIN-RELATED"/>
    <property type="match status" value="1"/>
</dbReference>
<dbReference type="OrthoDB" id="9768630at2"/>
<name>A0A6I4ZPN6_9BACI</name>
<comment type="caution">
    <text evidence="8">The sequence shown here is derived from an EMBL/GenBank/DDBJ whole genome shotgun (WGS) entry which is preliminary data.</text>
</comment>
<proteinExistence type="predicted"/>
<evidence type="ECO:0000256" key="3">
    <source>
        <dbReference type="ARBA" id="ARBA00023136"/>
    </source>
</evidence>
<accession>A0A6I4ZPN6</accession>
<evidence type="ECO:0000256" key="5">
    <source>
        <dbReference type="ARBA" id="ARBA00023288"/>
    </source>
</evidence>
<dbReference type="PROSITE" id="PS51257">
    <property type="entry name" value="PROKAR_LIPOPROTEIN"/>
    <property type="match status" value="1"/>
</dbReference>
<evidence type="ECO:0000256" key="7">
    <source>
        <dbReference type="SAM" id="SignalP"/>
    </source>
</evidence>
<dbReference type="Pfam" id="PF01547">
    <property type="entry name" value="SBP_bac_1"/>
    <property type="match status" value="1"/>
</dbReference>
<reference evidence="8 9" key="1">
    <citation type="submission" date="2019-11" db="EMBL/GenBank/DDBJ databases">
        <title>Genome sequences of 17 halophilic strains isolated from different environments.</title>
        <authorList>
            <person name="Furrow R.E."/>
        </authorList>
    </citation>
    <scope>NUCLEOTIDE SEQUENCE [LARGE SCALE GENOMIC DNA]</scope>
    <source>
        <strain evidence="8 9">22514_16_FS</strain>
    </source>
</reference>
<protein>
    <submittedName>
        <fullName evidence="8">Extracellular solute-binding protein</fullName>
    </submittedName>
</protein>
<dbReference type="EMBL" id="WMEQ01000001">
    <property type="protein sequence ID" value="MYL32148.1"/>
    <property type="molecule type" value="Genomic_DNA"/>
</dbReference>
<evidence type="ECO:0000256" key="2">
    <source>
        <dbReference type="ARBA" id="ARBA00022729"/>
    </source>
</evidence>
<dbReference type="AlphaFoldDB" id="A0A6I4ZPN6"/>
<organism evidence="8 9">
    <name type="scientific">Pontibacillus yanchengensis</name>
    <dbReference type="NCBI Taxonomy" id="462910"/>
    <lineage>
        <taxon>Bacteria</taxon>
        <taxon>Bacillati</taxon>
        <taxon>Bacillota</taxon>
        <taxon>Bacilli</taxon>
        <taxon>Bacillales</taxon>
        <taxon>Bacillaceae</taxon>
        <taxon>Pontibacillus</taxon>
    </lineage>
</organism>
<keyword evidence="1" id="KW-1003">Cell membrane</keyword>
<gene>
    <name evidence="8" type="ORF">GLW05_00825</name>
</gene>
<evidence type="ECO:0000313" key="9">
    <source>
        <dbReference type="Proteomes" id="UP000468638"/>
    </source>
</evidence>
<keyword evidence="4" id="KW-0564">Palmitate</keyword>
<keyword evidence="3" id="KW-0472">Membrane</keyword>
<keyword evidence="5" id="KW-0449">Lipoprotein</keyword>
<evidence type="ECO:0000313" key="8">
    <source>
        <dbReference type="EMBL" id="MYL32148.1"/>
    </source>
</evidence>
<dbReference type="Proteomes" id="UP000468638">
    <property type="component" value="Unassembled WGS sequence"/>
</dbReference>
<feature type="signal peptide" evidence="7">
    <location>
        <begin position="1"/>
        <end position="19"/>
    </location>
</feature>
<feature type="region of interest" description="Disordered" evidence="6">
    <location>
        <begin position="25"/>
        <end position="44"/>
    </location>
</feature>
<dbReference type="PANTHER" id="PTHR43649:SF33">
    <property type="entry name" value="POLYGALACTURONAN_RHAMNOGALACTURONAN-BINDING PROTEIN YTCQ"/>
    <property type="match status" value="1"/>
</dbReference>
<dbReference type="InterPro" id="IPR050490">
    <property type="entry name" value="Bact_solute-bd_prot1"/>
</dbReference>
<dbReference type="Gene3D" id="3.40.190.10">
    <property type="entry name" value="Periplasmic binding protein-like II"/>
    <property type="match status" value="1"/>
</dbReference>
<dbReference type="CDD" id="cd13585">
    <property type="entry name" value="PBP2_TMBP_like"/>
    <property type="match status" value="1"/>
</dbReference>
<dbReference type="SUPFAM" id="SSF53850">
    <property type="entry name" value="Periplasmic binding protein-like II"/>
    <property type="match status" value="1"/>
</dbReference>
<dbReference type="RefSeq" id="WP_160847464.1">
    <property type="nucleotide sequence ID" value="NZ_WMEQ01000001.1"/>
</dbReference>
<keyword evidence="2 7" id="KW-0732">Signal</keyword>
<evidence type="ECO:0000256" key="1">
    <source>
        <dbReference type="ARBA" id="ARBA00022475"/>
    </source>
</evidence>
<evidence type="ECO:0000256" key="4">
    <source>
        <dbReference type="ARBA" id="ARBA00023139"/>
    </source>
</evidence>